<evidence type="ECO:0000259" key="1">
    <source>
        <dbReference type="Pfam" id="PF13401"/>
    </source>
</evidence>
<dbReference type="InterPro" id="IPR027417">
    <property type="entry name" value="P-loop_NTPase"/>
</dbReference>
<comment type="caution">
    <text evidence="2">The sequence shown here is derived from an EMBL/GenBank/DDBJ whole genome shotgun (WGS) entry which is preliminary data.</text>
</comment>
<name>A0ABW7Z5U1_9ACTN</name>
<dbReference type="Gene3D" id="3.40.50.300">
    <property type="entry name" value="P-loop containing nucleotide triphosphate hydrolases"/>
    <property type="match status" value="1"/>
</dbReference>
<dbReference type="RefSeq" id="WP_397088984.1">
    <property type="nucleotide sequence ID" value="NZ_JBITGY010000011.1"/>
</dbReference>
<dbReference type="PANTHER" id="PTHR47691:SF3">
    <property type="entry name" value="HTH-TYPE TRANSCRIPTIONAL REGULATOR RV0890C-RELATED"/>
    <property type="match status" value="1"/>
</dbReference>
<gene>
    <name evidence="2" type="ORF">ACIBG2_37840</name>
</gene>
<keyword evidence="3" id="KW-1185">Reference proteome</keyword>
<dbReference type="PANTHER" id="PTHR47691">
    <property type="entry name" value="REGULATOR-RELATED"/>
    <property type="match status" value="1"/>
</dbReference>
<keyword evidence="2" id="KW-0547">Nucleotide-binding</keyword>
<dbReference type="SUPFAM" id="SSF52540">
    <property type="entry name" value="P-loop containing nucleoside triphosphate hydrolases"/>
    <property type="match status" value="1"/>
</dbReference>
<evidence type="ECO:0000313" key="3">
    <source>
        <dbReference type="Proteomes" id="UP001612741"/>
    </source>
</evidence>
<dbReference type="InterPro" id="IPR011990">
    <property type="entry name" value="TPR-like_helical_dom_sf"/>
</dbReference>
<dbReference type="SUPFAM" id="SSF48452">
    <property type="entry name" value="TPR-like"/>
    <property type="match status" value="1"/>
</dbReference>
<accession>A0ABW7Z5U1</accession>
<sequence>MGRSGNLPAETTSFIGRTRLLAGLERQLAGARLVTATGIGGVGKSRTVLRLAHQVRSQYADGVWFADLVRLQDAGMIRHEIAGALGIADPSSRAAWESLITWVRERGAMLLVLDNCEHLVHSCADLVEELLEADQSLRILATSRRSLNLPYERVVPVPTMQVPGDAQAGSLFANESVQLFAARAGGVVPDFVLDEDNVTSVAELCRRLDGIPLAIELAAVRLRALSVEQILKLLADRFSILSGASRTALPRHRTLRAAIGWSHELCDPDERLLWARLSVFAGDFELDAARFVCADSRISSEAVTGLVDGLVEKSILLMRSDHAGVRYKLIDTLAEYGDEWLHKLGETELMRHKHLQYYLDLARRSEDAWSGPRQIYWFLRMRQEHDNVRVALEHALHTPGETVLALKLLSSLWFMWICCALTREGGLYLERSLAANQDLSRDRCKALWVLSYVRSAQGDGEGASKAADQCSAEAIRVGDSNAVILAAKMQGTAALLQGDLQKAAALLGVAIEFSADNKELNPGLLPAIVELSSVFTAQGELGEAEALAADCLQVCRERGELWTSSNALWARALARLAGGRADEALDDAREALRIKRYFHGPLDTLRALATAAQIFSALGQPLLSARILGALQQNWKSVGLPPDNAPWLTREHDALIRSCRRELGESAYQQALMYGERLDVNEAADLVLGDLEEEQAAGMEIRVAVADGDAYAKVERAVRRVVNAFGFDTPAGGRGRPYRMEFRGTPDGTTADEQVELLDQALREESAGLTAALDDVSHAVVMIDQILLVRSFGKTVHRRLSAAEQAYVHNHRHLFDDPEALVRELNRLPGEPMVEQPRHLNPEDRPTVAECLGEDGADALEAWAETADYEIRVNRPIWVRRGFTDSRLISLIIFPPAGSGERTTKVIAKLCPPGPLSREPVQHQRAWNASPKDFRRDHLVGLRPHSPRLREGGFVLLQEIAGSSLSGMCQMAELSSPAELVACYRSVVEGLLGSWNRHGPDPSADLDSGEYLRAELRQRFVANGKLHIWAKRRGLLEPERRWLVFPGERDRRVLPNPLAMAVGDLAGPGRIQYLRGYTHGDLHLGNVLVPRTRAGELMPDRFRLVDLTTYEEGAPLARDPAMLLLSIVARRVPRDPQAQEDLFDQIIRGGGHDDLIAPMTGILHDPEGCGQDFRDDWLTQLPLSLQAAALTHCTFGDLDEDVRWWFFRLAARCGAEYLRFAGLREKQDESPALLKKEEMGGFDMTQR</sequence>
<reference evidence="2 3" key="1">
    <citation type="submission" date="2024-10" db="EMBL/GenBank/DDBJ databases">
        <title>The Natural Products Discovery Center: Release of the First 8490 Sequenced Strains for Exploring Actinobacteria Biosynthetic Diversity.</title>
        <authorList>
            <person name="Kalkreuter E."/>
            <person name="Kautsar S.A."/>
            <person name="Yang D."/>
            <person name="Bader C.D."/>
            <person name="Teijaro C.N."/>
            <person name="Fluegel L."/>
            <person name="Davis C.M."/>
            <person name="Simpson J.R."/>
            <person name="Lauterbach L."/>
            <person name="Steele A.D."/>
            <person name="Gui C."/>
            <person name="Meng S."/>
            <person name="Li G."/>
            <person name="Viehrig K."/>
            <person name="Ye F."/>
            <person name="Su P."/>
            <person name="Kiefer A.F."/>
            <person name="Nichols A."/>
            <person name="Cepeda A.J."/>
            <person name="Yan W."/>
            <person name="Fan B."/>
            <person name="Jiang Y."/>
            <person name="Adhikari A."/>
            <person name="Zheng C.-J."/>
            <person name="Schuster L."/>
            <person name="Cowan T.M."/>
            <person name="Smanski M.J."/>
            <person name="Chevrette M.G."/>
            <person name="De Carvalho L.P.S."/>
            <person name="Shen B."/>
        </authorList>
    </citation>
    <scope>NUCLEOTIDE SEQUENCE [LARGE SCALE GENOMIC DNA]</scope>
    <source>
        <strain evidence="2 3">NPDC050545</strain>
    </source>
</reference>
<evidence type="ECO:0000313" key="2">
    <source>
        <dbReference type="EMBL" id="MFI6503195.1"/>
    </source>
</evidence>
<dbReference type="EMBL" id="JBITGY010000011">
    <property type="protein sequence ID" value="MFI6503195.1"/>
    <property type="molecule type" value="Genomic_DNA"/>
</dbReference>
<dbReference type="InterPro" id="IPR049945">
    <property type="entry name" value="AAA_22"/>
</dbReference>
<protein>
    <submittedName>
        <fullName evidence="2">ATP-binding protein</fullName>
    </submittedName>
</protein>
<dbReference type="Proteomes" id="UP001612741">
    <property type="component" value="Unassembled WGS sequence"/>
</dbReference>
<keyword evidence="2" id="KW-0067">ATP-binding</keyword>
<dbReference type="Gene3D" id="1.25.40.10">
    <property type="entry name" value="Tetratricopeptide repeat domain"/>
    <property type="match status" value="1"/>
</dbReference>
<dbReference type="Pfam" id="PF13401">
    <property type="entry name" value="AAA_22"/>
    <property type="match status" value="1"/>
</dbReference>
<dbReference type="GO" id="GO:0005524">
    <property type="term" value="F:ATP binding"/>
    <property type="evidence" value="ECO:0007669"/>
    <property type="project" value="UniProtKB-KW"/>
</dbReference>
<proteinExistence type="predicted"/>
<feature type="domain" description="ORC1/DEAH AAA+ ATPase" evidence="1">
    <location>
        <begin position="30"/>
        <end position="132"/>
    </location>
</feature>
<organism evidence="2 3">
    <name type="scientific">Nonomuraea typhae</name>
    <dbReference type="NCBI Taxonomy" id="2603600"/>
    <lineage>
        <taxon>Bacteria</taxon>
        <taxon>Bacillati</taxon>
        <taxon>Actinomycetota</taxon>
        <taxon>Actinomycetes</taxon>
        <taxon>Streptosporangiales</taxon>
        <taxon>Streptosporangiaceae</taxon>
        <taxon>Nonomuraea</taxon>
    </lineage>
</organism>